<gene>
    <name evidence="2" type="ORF">PENCOP_c003G00431</name>
</gene>
<name>A0A1V6UWS8_9EURO</name>
<dbReference type="Proteomes" id="UP000191500">
    <property type="component" value="Unassembled WGS sequence"/>
</dbReference>
<evidence type="ECO:0000313" key="2">
    <source>
        <dbReference type="EMBL" id="OQE42894.1"/>
    </source>
</evidence>
<keyword evidence="3" id="KW-1185">Reference proteome</keyword>
<reference evidence="3" key="1">
    <citation type="journal article" date="2017" name="Nat. Microbiol.">
        <title>Global analysis of biosynthetic gene clusters reveals vast potential of secondary metabolite production in Penicillium species.</title>
        <authorList>
            <person name="Nielsen J.C."/>
            <person name="Grijseels S."/>
            <person name="Prigent S."/>
            <person name="Ji B."/>
            <person name="Dainat J."/>
            <person name="Nielsen K.F."/>
            <person name="Frisvad J.C."/>
            <person name="Workman M."/>
            <person name="Nielsen J."/>
        </authorList>
    </citation>
    <scope>NUCLEOTIDE SEQUENCE [LARGE SCALE GENOMIC DNA]</scope>
    <source>
        <strain evidence="3">IBT 31321</strain>
    </source>
</reference>
<dbReference type="AlphaFoldDB" id="A0A1V6UWS8"/>
<comment type="caution">
    <text evidence="2">The sequence shown here is derived from an EMBL/GenBank/DDBJ whole genome shotgun (WGS) entry which is preliminary data.</text>
</comment>
<accession>A0A1V6UWS8</accession>
<organism evidence="2 3">
    <name type="scientific">Penicillium coprophilum</name>
    <dbReference type="NCBI Taxonomy" id="36646"/>
    <lineage>
        <taxon>Eukaryota</taxon>
        <taxon>Fungi</taxon>
        <taxon>Dikarya</taxon>
        <taxon>Ascomycota</taxon>
        <taxon>Pezizomycotina</taxon>
        <taxon>Eurotiomycetes</taxon>
        <taxon>Eurotiomycetidae</taxon>
        <taxon>Eurotiales</taxon>
        <taxon>Aspergillaceae</taxon>
        <taxon>Penicillium</taxon>
    </lineage>
</organism>
<protein>
    <submittedName>
        <fullName evidence="2">Uncharacterized protein</fullName>
    </submittedName>
</protein>
<sequence length="455" mass="48889">MEKPVVIGPNGLAPISIEHQTNFRLTTKVIYDVISSCKMISLEESIHAPLAVRKKARANRLAGMDTVSAQLATRRSAKLGVSDDLPNLHDIQKGIQKPMPLGKEENAATAPPPAAVQKNFGIDPRANPFFPVATESAGPEDGVGHAPLESVPCKATTEPKKDAGLSRNTADNVSAKDLAAKNKKAVGTPTKAGAGNKYAGNESTADSKTSKKAESVEDQESTGSSQKPRGVTAPADFMKQVRLLHSQKQIAPKIVSTGPPRRIVFGNLPEWANISGILHLVYGGAIECAWSENGEVIVQFVEQDGCVKYYENHSDGIKVTDSDGELIISVSMPEDGLHDNAELSKRVEEGASRVVCLSGLPTGFKSSDDEEILGIAANPSWGNKGFDHILIKQAESGADVYIFFYDLHEGWDFLQNIKEGAYDCIASFEADPCARAEGFHFVDEPNQMLSNIIVE</sequence>
<proteinExistence type="predicted"/>
<evidence type="ECO:0000313" key="3">
    <source>
        <dbReference type="Proteomes" id="UP000191500"/>
    </source>
</evidence>
<feature type="region of interest" description="Disordered" evidence="1">
    <location>
        <begin position="155"/>
        <end position="232"/>
    </location>
</feature>
<dbReference type="EMBL" id="MDDG01000003">
    <property type="protein sequence ID" value="OQE42894.1"/>
    <property type="molecule type" value="Genomic_DNA"/>
</dbReference>
<dbReference type="STRING" id="36646.A0A1V6UWS8"/>
<evidence type="ECO:0000256" key="1">
    <source>
        <dbReference type="SAM" id="MobiDB-lite"/>
    </source>
</evidence>